<reference evidence="1" key="1">
    <citation type="submission" date="2020-11" db="EMBL/GenBank/DDBJ databases">
        <title>Connecting structure to function with the recovery of over 1000 high-quality activated sludge metagenome-assembled genomes encoding full-length rRNA genes using long-read sequencing.</title>
        <authorList>
            <person name="Singleton C.M."/>
            <person name="Petriglieri F."/>
            <person name="Kristensen J.M."/>
            <person name="Kirkegaard R.H."/>
            <person name="Michaelsen T.Y."/>
            <person name="Andersen M.H."/>
            <person name="Karst S.M."/>
            <person name="Dueholm M.S."/>
            <person name="Nielsen P.H."/>
            <person name="Albertsen M."/>
        </authorList>
    </citation>
    <scope>NUCLEOTIDE SEQUENCE</scope>
    <source>
        <strain evidence="1">Fred_18-Q3-R57-64_BAT3C.431</strain>
    </source>
</reference>
<evidence type="ECO:0000313" key="1">
    <source>
        <dbReference type="EMBL" id="QQR92544.1"/>
    </source>
</evidence>
<gene>
    <name evidence="1" type="ORF">IPJ89_05360</name>
</gene>
<protein>
    <submittedName>
        <fullName evidence="1">DUF2226 domain-containing protein</fullName>
    </submittedName>
</protein>
<accession>A0A7T9DJL4</accession>
<dbReference type="Proteomes" id="UP000596004">
    <property type="component" value="Chromosome"/>
</dbReference>
<sequence>MNFPLGTMRLSGKTPKQWDPRTELDNLAQQNFSGYVVETLYNGQGIDECALVFRSGQGIGATYELHFSNQSVSGDAALGLIGNALAVDAGVLDVVELSMQQVDLITAFNSKLKLTKPIVRGQFRGIVKEAFDRSLLPHSEAEGVAADSKESLFKKFGLAGIDQVR</sequence>
<name>A0A7T9DJL4_9ARCH</name>
<proteinExistence type="predicted"/>
<dbReference type="EMBL" id="CP064981">
    <property type="protein sequence ID" value="QQR92544.1"/>
    <property type="molecule type" value="Genomic_DNA"/>
</dbReference>
<dbReference type="AlphaFoldDB" id="A0A7T9DJL4"/>
<dbReference type="InterPro" id="IPR019249">
    <property type="entry name" value="DUF2226"/>
</dbReference>
<dbReference type="Pfam" id="PF09987">
    <property type="entry name" value="DUF2226"/>
    <property type="match status" value="1"/>
</dbReference>
<organism evidence="1">
    <name type="scientific">Candidatus Iainarchaeum sp</name>
    <dbReference type="NCBI Taxonomy" id="3101447"/>
    <lineage>
        <taxon>Archaea</taxon>
        <taxon>Candidatus Iainarchaeota</taxon>
        <taxon>Candidatus Iainarchaeia</taxon>
        <taxon>Candidatus Iainarchaeales</taxon>
        <taxon>Candidatus Iainarchaeaceae</taxon>
        <taxon>Candidatus Iainarchaeum</taxon>
    </lineage>
</organism>